<dbReference type="InterPro" id="IPR001959">
    <property type="entry name" value="Transposase"/>
</dbReference>
<dbReference type="KEGG" id="lao:AOX59_15450"/>
<organism evidence="11 12">
    <name type="scientific">Lentibacillus amyloliquefaciens</name>
    <dbReference type="NCBI Taxonomy" id="1472767"/>
    <lineage>
        <taxon>Bacteria</taxon>
        <taxon>Bacillati</taxon>
        <taxon>Bacillota</taxon>
        <taxon>Bacilli</taxon>
        <taxon>Bacillales</taxon>
        <taxon>Bacillaceae</taxon>
        <taxon>Lentibacillus</taxon>
    </lineage>
</organism>
<dbReference type="Pfam" id="PF07282">
    <property type="entry name" value="Cas12f1-like_TNB"/>
    <property type="match status" value="1"/>
</dbReference>
<evidence type="ECO:0000256" key="6">
    <source>
        <dbReference type="ARBA" id="ARBA00023125"/>
    </source>
</evidence>
<name>A0A0U3W9X2_9BACI</name>
<dbReference type="EMBL" id="CP013862">
    <property type="protein sequence ID" value="ALX49842.1"/>
    <property type="molecule type" value="Genomic_DNA"/>
</dbReference>
<proteinExistence type="inferred from homology"/>
<dbReference type="GO" id="GO:0006310">
    <property type="term" value="P:DNA recombination"/>
    <property type="evidence" value="ECO:0007669"/>
    <property type="project" value="UniProtKB-KW"/>
</dbReference>
<evidence type="ECO:0000313" key="12">
    <source>
        <dbReference type="Proteomes" id="UP000050331"/>
    </source>
</evidence>
<evidence type="ECO:0000313" key="11">
    <source>
        <dbReference type="EMBL" id="ALX49842.1"/>
    </source>
</evidence>
<feature type="domain" description="Transposase putative helix-turn-helix" evidence="10">
    <location>
        <begin position="1"/>
        <end position="48"/>
    </location>
</feature>
<keyword evidence="12" id="KW-1185">Reference proteome</keyword>
<dbReference type="STRING" id="1472767.AOX59_15450"/>
<evidence type="ECO:0000256" key="2">
    <source>
        <dbReference type="ARBA" id="ARBA00011044"/>
    </source>
</evidence>
<gene>
    <name evidence="11" type="ORF">AOX59_15450</name>
</gene>
<accession>A0A0U3W9X2</accession>
<dbReference type="PANTHER" id="PTHR30405:SF25">
    <property type="entry name" value="RNA-GUIDED DNA ENDONUCLEASE INSQ-RELATED"/>
    <property type="match status" value="1"/>
</dbReference>
<dbReference type="OrthoDB" id="56768at2"/>
<evidence type="ECO:0000256" key="1">
    <source>
        <dbReference type="ARBA" id="ARBA00008761"/>
    </source>
</evidence>
<evidence type="ECO:0000256" key="7">
    <source>
        <dbReference type="ARBA" id="ARBA00023172"/>
    </source>
</evidence>
<dbReference type="InterPro" id="IPR021027">
    <property type="entry name" value="Transposase_put_HTH"/>
</dbReference>
<dbReference type="NCBIfam" id="NF038281">
    <property type="entry name" value="IS200_TnpB"/>
    <property type="match status" value="1"/>
</dbReference>
<sequence>MLVHKAYKFRLYPTQEQAILIHKTIGCSRFVFNHFLSTWDDTYQETGKGLSYGNCSARLPALKADFPWLKEVDSIALQSSLKSLTNAFDQFFQEQSNYPRFKSKNNQIQSYTTKYTNDNIRITGNKLILPKLGAVKFAKSREVTGRILNATIRRNPSGKYFVSILAETEVHELPKTEATVGIDLGLKDFAILSTGEVFGNQRFFHKLEQKLIKAQRIMSRRAEGGANWHKARIKVARIYEKLTNARMDFLHKLSSNIIKNHDVIGLEDLQVVNMLKNHRLAKAISDVSWSTFKDMLTYKAEWYGRQVVTVSKTFPSSQLCSNCEYKNKDVKDLSIREWTCPECGIHHDRDVNAARNIRREAIRLTAGTAGLA</sequence>
<dbReference type="RefSeq" id="WP_068446794.1">
    <property type="nucleotide sequence ID" value="NZ_CP013862.1"/>
</dbReference>
<dbReference type="NCBIfam" id="NF040570">
    <property type="entry name" value="guided_TnpB"/>
    <property type="match status" value="1"/>
</dbReference>
<evidence type="ECO:0000259" key="8">
    <source>
        <dbReference type="Pfam" id="PF01385"/>
    </source>
</evidence>
<dbReference type="Proteomes" id="UP000050331">
    <property type="component" value="Chromosome"/>
</dbReference>
<evidence type="ECO:0000259" key="10">
    <source>
        <dbReference type="Pfam" id="PF12323"/>
    </source>
</evidence>
<evidence type="ECO:0000259" key="9">
    <source>
        <dbReference type="Pfam" id="PF07282"/>
    </source>
</evidence>
<dbReference type="InterPro" id="IPR010095">
    <property type="entry name" value="Cas12f1-like_TNB"/>
</dbReference>
<keyword evidence="5" id="KW-0862">Zinc</keyword>
<dbReference type="InterPro" id="IPR053522">
    <property type="entry name" value="RNA-guided_endonuclease_TnpB"/>
</dbReference>
<dbReference type="PANTHER" id="PTHR30405">
    <property type="entry name" value="TRANSPOSASE"/>
    <property type="match status" value="1"/>
</dbReference>
<dbReference type="GO" id="GO:0003677">
    <property type="term" value="F:DNA binding"/>
    <property type="evidence" value="ECO:0007669"/>
    <property type="project" value="UniProtKB-KW"/>
</dbReference>
<reference evidence="11 12" key="1">
    <citation type="submission" date="2016-01" db="EMBL/GenBank/DDBJ databases">
        <title>Complete genome sequence of strain Lentibacillus amyloliquefaciens LAM0015T isolated from saline sediment.</title>
        <authorList>
            <person name="Wang J.-L."/>
            <person name="He M.-X."/>
        </authorList>
    </citation>
    <scope>NUCLEOTIDE SEQUENCE [LARGE SCALE GENOMIC DNA]</scope>
    <source>
        <strain evidence="11 12">LAM0015</strain>
    </source>
</reference>
<dbReference type="GO" id="GO:0032196">
    <property type="term" value="P:transposition"/>
    <property type="evidence" value="ECO:0007669"/>
    <property type="project" value="UniProtKB-KW"/>
</dbReference>
<dbReference type="Pfam" id="PF12323">
    <property type="entry name" value="HTH_OrfB_IS605"/>
    <property type="match status" value="1"/>
</dbReference>
<evidence type="ECO:0000256" key="3">
    <source>
        <dbReference type="ARBA" id="ARBA00022578"/>
    </source>
</evidence>
<dbReference type="GO" id="GO:0046872">
    <property type="term" value="F:metal ion binding"/>
    <property type="evidence" value="ECO:0007669"/>
    <property type="project" value="UniProtKB-KW"/>
</dbReference>
<evidence type="ECO:0000256" key="4">
    <source>
        <dbReference type="ARBA" id="ARBA00022723"/>
    </source>
</evidence>
<comment type="similarity">
    <text evidence="2">In the N-terminal section; belongs to the transposase 2 family.</text>
</comment>
<protein>
    <submittedName>
        <fullName evidence="11">Transposase</fullName>
    </submittedName>
</protein>
<dbReference type="Pfam" id="PF01385">
    <property type="entry name" value="OrfB_IS605"/>
    <property type="match status" value="1"/>
</dbReference>
<dbReference type="AlphaFoldDB" id="A0A0U3W9X2"/>
<keyword evidence="6" id="KW-0238">DNA-binding</keyword>
<keyword evidence="7" id="KW-0233">DNA recombination</keyword>
<keyword evidence="3" id="KW-0815">Transposition</keyword>
<feature type="domain" description="Cas12f1-like TNB" evidence="9">
    <location>
        <begin position="289"/>
        <end position="357"/>
    </location>
</feature>
<dbReference type="NCBIfam" id="TIGR01766">
    <property type="entry name" value="IS200/IS605 family accessory protein TnpB-like domain"/>
    <property type="match status" value="1"/>
</dbReference>
<comment type="similarity">
    <text evidence="1">In the C-terminal section; belongs to the transposase 35 family.</text>
</comment>
<feature type="domain" description="Probable transposase IS891/IS1136/IS1341" evidence="8">
    <location>
        <begin position="166"/>
        <end position="277"/>
    </location>
</feature>
<evidence type="ECO:0000256" key="5">
    <source>
        <dbReference type="ARBA" id="ARBA00022833"/>
    </source>
</evidence>
<dbReference type="InterPro" id="IPR051399">
    <property type="entry name" value="RNA-guided_DNA_endo/Transpos"/>
</dbReference>
<keyword evidence="4" id="KW-0479">Metal-binding</keyword>